<sequence>MSYRQNKDQRKDFRDTRKIKGTLFFKYCKKDNHDIENCYRLKNREKFNQNTRFSEGAGGNRFAAYAVEDKMNEPLEFEDDHRAGSQGASQANPVINKDYIMSIVQKAMKSMRSQQQFNDKTSSDAMINFAGIYSAYTVNSVNSDHSIRYWIIDSGATDHMSPWLSLFTNVKTLNKPISIGLPDGRIKAVCQVGDVKLQCGILLRDVFYVPDFRHNLMSVSRLLQNSGLKVFFDEAGCIFQDHTTNVVITSGIKDPGLYKLEDGQLNYSVPDSVVSANTSSPDNDVQRQHYVFNVHLFHARLGHGSMSKLQHLHVLSCKNLPKLDCEIWYKLSIINYHFKEVFLELYLILICCI</sequence>
<organism evidence="2 3">
    <name type="scientific">Saponaria officinalis</name>
    <name type="common">Common soapwort</name>
    <name type="synonym">Lychnis saponaria</name>
    <dbReference type="NCBI Taxonomy" id="3572"/>
    <lineage>
        <taxon>Eukaryota</taxon>
        <taxon>Viridiplantae</taxon>
        <taxon>Streptophyta</taxon>
        <taxon>Embryophyta</taxon>
        <taxon>Tracheophyta</taxon>
        <taxon>Spermatophyta</taxon>
        <taxon>Magnoliopsida</taxon>
        <taxon>eudicotyledons</taxon>
        <taxon>Gunneridae</taxon>
        <taxon>Pentapetalae</taxon>
        <taxon>Caryophyllales</taxon>
        <taxon>Caryophyllaceae</taxon>
        <taxon>Caryophylleae</taxon>
        <taxon>Saponaria</taxon>
    </lineage>
</organism>
<dbReference type="Proteomes" id="UP001443914">
    <property type="component" value="Unassembled WGS sequence"/>
</dbReference>
<dbReference type="EMBL" id="JBDFQZ010000009">
    <property type="protein sequence ID" value="KAK9690862.1"/>
    <property type="molecule type" value="Genomic_DNA"/>
</dbReference>
<accession>A0AAW1IND3</accession>
<proteinExistence type="predicted"/>
<feature type="domain" description="Retrovirus-related Pol polyprotein from transposon TNT 1-94-like beta-barrel" evidence="1">
    <location>
        <begin position="150"/>
        <end position="225"/>
    </location>
</feature>
<evidence type="ECO:0000259" key="1">
    <source>
        <dbReference type="Pfam" id="PF22936"/>
    </source>
</evidence>
<reference evidence="2" key="1">
    <citation type="submission" date="2024-03" db="EMBL/GenBank/DDBJ databases">
        <title>WGS assembly of Saponaria officinalis var. Norfolk2.</title>
        <authorList>
            <person name="Jenkins J."/>
            <person name="Shu S."/>
            <person name="Grimwood J."/>
            <person name="Barry K."/>
            <person name="Goodstein D."/>
            <person name="Schmutz J."/>
            <person name="Leebens-Mack J."/>
            <person name="Osbourn A."/>
        </authorList>
    </citation>
    <scope>NUCLEOTIDE SEQUENCE [LARGE SCALE GENOMIC DNA]</scope>
    <source>
        <strain evidence="2">JIC</strain>
    </source>
</reference>
<protein>
    <recommendedName>
        <fullName evidence="1">Retrovirus-related Pol polyprotein from transposon TNT 1-94-like beta-barrel domain-containing protein</fullName>
    </recommendedName>
</protein>
<dbReference type="Pfam" id="PF22936">
    <property type="entry name" value="Pol_BBD"/>
    <property type="match status" value="1"/>
</dbReference>
<dbReference type="InterPro" id="IPR054722">
    <property type="entry name" value="PolX-like_BBD"/>
</dbReference>
<gene>
    <name evidence="2" type="ORF">RND81_09G159100</name>
</gene>
<keyword evidence="3" id="KW-1185">Reference proteome</keyword>
<evidence type="ECO:0000313" key="2">
    <source>
        <dbReference type="EMBL" id="KAK9690862.1"/>
    </source>
</evidence>
<name>A0AAW1IND3_SAPOF</name>
<evidence type="ECO:0000313" key="3">
    <source>
        <dbReference type="Proteomes" id="UP001443914"/>
    </source>
</evidence>
<comment type="caution">
    <text evidence="2">The sequence shown here is derived from an EMBL/GenBank/DDBJ whole genome shotgun (WGS) entry which is preliminary data.</text>
</comment>
<dbReference type="AlphaFoldDB" id="A0AAW1IND3"/>